<evidence type="ECO:0000313" key="3">
    <source>
        <dbReference type="EMBL" id="MBW4430907.1"/>
    </source>
</evidence>
<dbReference type="GO" id="GO:0015074">
    <property type="term" value="P:DNA integration"/>
    <property type="evidence" value="ECO:0007669"/>
    <property type="project" value="InterPro"/>
</dbReference>
<name>A0A9E3H4U1_9NOST</name>
<comment type="caution">
    <text evidence="3">The sequence shown here is derived from an EMBL/GenBank/DDBJ whole genome shotgun (WGS) entry which is preliminary data.</text>
</comment>
<dbReference type="SUPFAM" id="SSF56349">
    <property type="entry name" value="DNA breaking-rejoining enzymes"/>
    <property type="match status" value="1"/>
</dbReference>
<gene>
    <name evidence="3" type="ORF">KME28_03975</name>
</gene>
<dbReference type="GO" id="GO:0003677">
    <property type="term" value="F:DNA binding"/>
    <property type="evidence" value="ECO:0007669"/>
    <property type="project" value="InterPro"/>
</dbReference>
<dbReference type="EMBL" id="JAHHHW010000038">
    <property type="protein sequence ID" value="MBW4430907.1"/>
    <property type="molecule type" value="Genomic_DNA"/>
</dbReference>
<dbReference type="GO" id="GO:0006310">
    <property type="term" value="P:DNA recombination"/>
    <property type="evidence" value="ECO:0007669"/>
    <property type="project" value="UniProtKB-KW"/>
</dbReference>
<accession>A0A9E3H4U1</accession>
<dbReference type="Pfam" id="PF00589">
    <property type="entry name" value="Phage_integrase"/>
    <property type="match status" value="1"/>
</dbReference>
<evidence type="ECO:0000259" key="2">
    <source>
        <dbReference type="PROSITE" id="PS51898"/>
    </source>
</evidence>
<dbReference type="AlphaFoldDB" id="A0A9E3H4U1"/>
<dbReference type="Proteomes" id="UP000813215">
    <property type="component" value="Unassembled WGS sequence"/>
</dbReference>
<reference evidence="3" key="2">
    <citation type="journal article" date="2022" name="Microbiol. Resour. Announc.">
        <title>Metagenome Sequencing to Explore Phylogenomics of Terrestrial Cyanobacteria.</title>
        <authorList>
            <person name="Ward R.D."/>
            <person name="Stajich J.E."/>
            <person name="Johansen J.R."/>
            <person name="Huntemann M."/>
            <person name="Clum A."/>
            <person name="Foster B."/>
            <person name="Foster B."/>
            <person name="Roux S."/>
            <person name="Palaniappan K."/>
            <person name="Varghese N."/>
            <person name="Mukherjee S."/>
            <person name="Reddy T.B.K."/>
            <person name="Daum C."/>
            <person name="Copeland A."/>
            <person name="Chen I.A."/>
            <person name="Ivanova N.N."/>
            <person name="Kyrpides N.C."/>
            <person name="Shapiro N."/>
            <person name="Eloe-Fadrosh E.A."/>
            <person name="Pietrasiak N."/>
        </authorList>
    </citation>
    <scope>NUCLEOTIDE SEQUENCE</scope>
    <source>
        <strain evidence="3">HA4357-MV3</strain>
    </source>
</reference>
<organism evidence="3 4">
    <name type="scientific">Pelatocladus maniniholoensis HA4357-MV3</name>
    <dbReference type="NCBI Taxonomy" id="1117104"/>
    <lineage>
        <taxon>Bacteria</taxon>
        <taxon>Bacillati</taxon>
        <taxon>Cyanobacteriota</taxon>
        <taxon>Cyanophyceae</taxon>
        <taxon>Nostocales</taxon>
        <taxon>Nostocaceae</taxon>
        <taxon>Pelatocladus</taxon>
    </lineage>
</organism>
<evidence type="ECO:0000256" key="1">
    <source>
        <dbReference type="ARBA" id="ARBA00023172"/>
    </source>
</evidence>
<dbReference type="InterPro" id="IPR011010">
    <property type="entry name" value="DNA_brk_join_enz"/>
</dbReference>
<sequence>MFPYNILFATHLLQNGYDIRTVQELLGHKDVKTTMIYTHVLNRGGKAVRSPLD</sequence>
<keyword evidence="1" id="KW-0233">DNA recombination</keyword>
<evidence type="ECO:0000313" key="4">
    <source>
        <dbReference type="Proteomes" id="UP000813215"/>
    </source>
</evidence>
<feature type="domain" description="Tyr recombinase" evidence="2">
    <location>
        <begin position="1"/>
        <end position="50"/>
    </location>
</feature>
<dbReference type="Gene3D" id="1.10.443.10">
    <property type="entry name" value="Intergrase catalytic core"/>
    <property type="match status" value="1"/>
</dbReference>
<reference evidence="3" key="1">
    <citation type="submission" date="2021-05" db="EMBL/GenBank/DDBJ databases">
        <authorList>
            <person name="Pietrasiak N."/>
            <person name="Ward R."/>
            <person name="Stajich J.E."/>
            <person name="Kurbessoian T."/>
        </authorList>
    </citation>
    <scope>NUCLEOTIDE SEQUENCE</scope>
    <source>
        <strain evidence="3">HA4357-MV3</strain>
    </source>
</reference>
<dbReference type="PROSITE" id="PS51898">
    <property type="entry name" value="TYR_RECOMBINASE"/>
    <property type="match status" value="1"/>
</dbReference>
<dbReference type="InterPro" id="IPR002104">
    <property type="entry name" value="Integrase_catalytic"/>
</dbReference>
<proteinExistence type="predicted"/>
<protein>
    <submittedName>
        <fullName evidence="3">Tyrosine-type recombinase/integrase</fullName>
    </submittedName>
</protein>
<dbReference type="InterPro" id="IPR013762">
    <property type="entry name" value="Integrase-like_cat_sf"/>
</dbReference>